<dbReference type="PANTHER" id="PTHR43611">
    <property type="entry name" value="ALPHA-D-GLUCOSE 1-PHOSPHATE PHOSPHATASE"/>
    <property type="match status" value="1"/>
</dbReference>
<dbReference type="EMBL" id="JAZBJO010000009">
    <property type="protein sequence ID" value="MEE4593657.1"/>
    <property type="molecule type" value="Genomic_DNA"/>
</dbReference>
<accession>A0ABU7PX19</accession>
<keyword evidence="2" id="KW-1185">Reference proteome</keyword>
<name>A0ABU7PX19_9ACTN</name>
<dbReference type="Pfam" id="PF00702">
    <property type="entry name" value="Hydrolase"/>
    <property type="match status" value="1"/>
</dbReference>
<dbReference type="CDD" id="cd02603">
    <property type="entry name" value="HAD_sEH-N_like"/>
    <property type="match status" value="1"/>
</dbReference>
<dbReference type="NCBIfam" id="TIGR01509">
    <property type="entry name" value="HAD-SF-IA-v3"/>
    <property type="match status" value="1"/>
</dbReference>
<proteinExistence type="predicted"/>
<dbReference type="RefSeq" id="WP_330809513.1">
    <property type="nucleotide sequence ID" value="NZ_JAZBJO010000009.1"/>
</dbReference>
<dbReference type="Gene3D" id="1.10.150.240">
    <property type="entry name" value="Putative phosphatase, domain 2"/>
    <property type="match status" value="1"/>
</dbReference>
<dbReference type="Proteomes" id="UP001354709">
    <property type="component" value="Unassembled WGS sequence"/>
</dbReference>
<dbReference type="InterPro" id="IPR023214">
    <property type="entry name" value="HAD_sf"/>
</dbReference>
<protein>
    <submittedName>
        <fullName evidence="1">HAD family phosphatase</fullName>
    </submittedName>
</protein>
<evidence type="ECO:0000313" key="2">
    <source>
        <dbReference type="Proteomes" id="UP001354709"/>
    </source>
</evidence>
<dbReference type="SUPFAM" id="SSF56784">
    <property type="entry name" value="HAD-like"/>
    <property type="match status" value="1"/>
</dbReference>
<dbReference type="PANTHER" id="PTHR43611:SF3">
    <property type="entry name" value="FLAVIN MONONUCLEOTIDE HYDROLASE 1, CHLOROPLATIC"/>
    <property type="match status" value="1"/>
</dbReference>
<dbReference type="SFLD" id="SFLDS00003">
    <property type="entry name" value="Haloacid_Dehalogenase"/>
    <property type="match status" value="1"/>
</dbReference>
<dbReference type="SFLD" id="SFLDG01129">
    <property type="entry name" value="C1.5:_HAD__Beta-PGM__Phosphata"/>
    <property type="match status" value="1"/>
</dbReference>
<comment type="caution">
    <text evidence="1">The sequence shown here is derived from an EMBL/GenBank/DDBJ whole genome shotgun (WGS) entry which is preliminary data.</text>
</comment>
<organism evidence="1 2">
    <name type="scientific">Streptomyces asiaticus subsp. ignotus</name>
    <dbReference type="NCBI Taxonomy" id="3098222"/>
    <lineage>
        <taxon>Bacteria</taxon>
        <taxon>Bacillati</taxon>
        <taxon>Actinomycetota</taxon>
        <taxon>Actinomycetes</taxon>
        <taxon>Kitasatosporales</taxon>
        <taxon>Streptomycetaceae</taxon>
        <taxon>Streptomyces</taxon>
        <taxon>Streptomyces violaceusniger group</taxon>
    </lineage>
</organism>
<sequence>MQPKVIFFDLGGVVCRFLPQRRLAALAEACGVSVEQVESELYASGLIEGWDRGLGSSAEIHHAVRERLGYPGNLAALRKVWCRAFEPDPQVLDQVDGARPLRTALLTDNDHLLLDALPEELPQVASRFDALLFSCRFGATKPSAAVFNQALDAMASVADEAVFIDDKPANVAAAQELGITAIQFSGATGLGPALDRVLSQ</sequence>
<gene>
    <name evidence="1" type="ORF">V2J94_17470</name>
</gene>
<reference evidence="1 2" key="1">
    <citation type="submission" date="2023-11" db="EMBL/GenBank/DDBJ databases">
        <title>30 novel species of actinomycetes from the DSMZ collection.</title>
        <authorList>
            <person name="Nouioui I."/>
        </authorList>
    </citation>
    <scope>NUCLEOTIDE SEQUENCE [LARGE SCALE GENOMIC DNA]</scope>
    <source>
        <strain evidence="1 2">DSM 41524</strain>
    </source>
</reference>
<dbReference type="InterPro" id="IPR023198">
    <property type="entry name" value="PGP-like_dom2"/>
</dbReference>
<dbReference type="InterPro" id="IPR006439">
    <property type="entry name" value="HAD-SF_hydro_IA"/>
</dbReference>
<evidence type="ECO:0000313" key="1">
    <source>
        <dbReference type="EMBL" id="MEE4593657.1"/>
    </source>
</evidence>
<dbReference type="Gene3D" id="3.40.50.1000">
    <property type="entry name" value="HAD superfamily/HAD-like"/>
    <property type="match status" value="1"/>
</dbReference>
<dbReference type="PRINTS" id="PR00413">
    <property type="entry name" value="HADHALOGNASE"/>
</dbReference>
<dbReference type="InterPro" id="IPR036412">
    <property type="entry name" value="HAD-like_sf"/>
</dbReference>